<dbReference type="RefSeq" id="WP_226391441.1">
    <property type="nucleotide sequence ID" value="NZ_JADCKB010000001.1"/>
</dbReference>
<accession>A0A9D5R7K3</accession>
<dbReference type="AlphaFoldDB" id="A0A9D5R7K3"/>
<dbReference type="Proteomes" id="UP000806542">
    <property type="component" value="Unassembled WGS sequence"/>
</dbReference>
<evidence type="ECO:0000256" key="2">
    <source>
        <dbReference type="HAMAP-Rule" id="MF_00048"/>
    </source>
</evidence>
<protein>
    <recommendedName>
        <fullName evidence="2">UPF0102 protein INF28_00140</fullName>
    </recommendedName>
</protein>
<dbReference type="SUPFAM" id="SSF52980">
    <property type="entry name" value="Restriction endonuclease-like"/>
    <property type="match status" value="1"/>
</dbReference>
<reference evidence="3" key="1">
    <citation type="submission" date="2020-10" db="EMBL/GenBank/DDBJ databases">
        <title>ChiBAC.</title>
        <authorList>
            <person name="Zenner C."/>
            <person name="Hitch T.C.A."/>
            <person name="Clavel T."/>
        </authorList>
    </citation>
    <scope>NUCLEOTIDE SEQUENCE</scope>
    <source>
        <strain evidence="3">DSM 107454</strain>
    </source>
</reference>
<dbReference type="Pfam" id="PF02021">
    <property type="entry name" value="UPF0102"/>
    <property type="match status" value="1"/>
</dbReference>
<dbReference type="PANTHER" id="PTHR34039">
    <property type="entry name" value="UPF0102 PROTEIN YRAN"/>
    <property type="match status" value="1"/>
</dbReference>
<proteinExistence type="inferred from homology"/>
<comment type="similarity">
    <text evidence="1 2">Belongs to the UPF0102 family.</text>
</comment>
<dbReference type="Gene3D" id="3.40.1350.10">
    <property type="match status" value="1"/>
</dbReference>
<name>A0A9D5R7K3_9FIRM</name>
<organism evidence="3 4">
    <name type="scientific">Ructibacterium gallinarum</name>
    <dbReference type="NCBI Taxonomy" id="2779355"/>
    <lineage>
        <taxon>Bacteria</taxon>
        <taxon>Bacillati</taxon>
        <taxon>Bacillota</taxon>
        <taxon>Clostridia</taxon>
        <taxon>Eubacteriales</taxon>
        <taxon>Oscillospiraceae</taxon>
        <taxon>Ructibacterium</taxon>
    </lineage>
</organism>
<dbReference type="NCBIfam" id="NF009150">
    <property type="entry name" value="PRK12497.1-3"/>
    <property type="match status" value="1"/>
</dbReference>
<dbReference type="CDD" id="cd20736">
    <property type="entry name" value="PoNe_Nuclease"/>
    <property type="match status" value="1"/>
</dbReference>
<dbReference type="NCBIfam" id="TIGR00252">
    <property type="entry name" value="YraN family protein"/>
    <property type="match status" value="1"/>
</dbReference>
<dbReference type="PANTHER" id="PTHR34039:SF1">
    <property type="entry name" value="UPF0102 PROTEIN YRAN"/>
    <property type="match status" value="1"/>
</dbReference>
<gene>
    <name evidence="3" type="ORF">INF28_00140</name>
</gene>
<evidence type="ECO:0000313" key="4">
    <source>
        <dbReference type="Proteomes" id="UP000806542"/>
    </source>
</evidence>
<evidence type="ECO:0000313" key="3">
    <source>
        <dbReference type="EMBL" id="MBE5038875.1"/>
    </source>
</evidence>
<keyword evidence="4" id="KW-1185">Reference proteome</keyword>
<dbReference type="InterPro" id="IPR011335">
    <property type="entry name" value="Restrct_endonuc-II-like"/>
</dbReference>
<dbReference type="InterPro" id="IPR003509">
    <property type="entry name" value="UPF0102_YraN-like"/>
</dbReference>
<evidence type="ECO:0000256" key="1">
    <source>
        <dbReference type="ARBA" id="ARBA00006738"/>
    </source>
</evidence>
<sequence>MSRYKKDLGDFGERMAAEFLMRQGYEILERNFRVPGGELDLIAETDAVLVFVEVKTRSNDRFGQPAEAVDRRKQEHMRRAAAYYLMLYPAEKEVRFDVIEIFASMQDGVPFLKDLRHIPGIILEG</sequence>
<dbReference type="NCBIfam" id="NF009154">
    <property type="entry name" value="PRK12497.3-3"/>
    <property type="match status" value="1"/>
</dbReference>
<dbReference type="EMBL" id="JADCKB010000001">
    <property type="protein sequence ID" value="MBE5038875.1"/>
    <property type="molecule type" value="Genomic_DNA"/>
</dbReference>
<comment type="caution">
    <text evidence="3">The sequence shown here is derived from an EMBL/GenBank/DDBJ whole genome shotgun (WGS) entry which is preliminary data.</text>
</comment>
<dbReference type="HAMAP" id="MF_00048">
    <property type="entry name" value="UPF0102"/>
    <property type="match status" value="1"/>
</dbReference>
<dbReference type="GO" id="GO:0003676">
    <property type="term" value="F:nucleic acid binding"/>
    <property type="evidence" value="ECO:0007669"/>
    <property type="project" value="InterPro"/>
</dbReference>
<dbReference type="InterPro" id="IPR011856">
    <property type="entry name" value="tRNA_endonuc-like_dom_sf"/>
</dbReference>